<evidence type="ECO:0000256" key="1">
    <source>
        <dbReference type="ARBA" id="ARBA00010075"/>
    </source>
</evidence>
<sequence>MAHYNTILSQITSLINRHVFDDHAKLHHSGQKFRSYDRWSQFMAMLIGQLSSRKSLRDITDNLKAQKNRLYHLGMKPTSRATLARVNEKQPASLYETVFSDLLKKCQTVTPGHKFSFKNKLYLLDTTTIDLCLSVFPWAEFRKRKGAVKLHMGIDADGYLPTFMDMTDGKVHEINWAKETLKLPKGSFAVFDRGFTDYGWYSSLMKDGIFFVTRLKSNADAEYLFKRAGRKSPGVTNDQQIKLKNIKDPLRLVAYTDLETGQEYRFVTNAHHLKAAEIAAIYKERWQIEQFFKWIKQNLKIKTFLGTSKNAVLTQVWIALCVYLLIAYLNFKAKLGASMQQILRVLQLNLFQRRALADLFRPPDKQQPVSPQLLLWGKL</sequence>
<reference evidence="9" key="1">
    <citation type="journal article" date="2013" name="Stand. Genomic Sci.">
        <title>Complete genome sequence of Desulfocapsa sulfexigens, a marine deltaproteobacterium specialized in disproportionating inorganic sulfur compounds.</title>
        <authorList>
            <person name="Finster K.W."/>
            <person name="Kjeldsen K.U."/>
            <person name="Kube M."/>
            <person name="Reinhardt R."/>
            <person name="Mussmann M."/>
            <person name="Amann R."/>
            <person name="Schreiber L."/>
        </authorList>
    </citation>
    <scope>NUCLEOTIDE SEQUENCE [LARGE SCALE GENOMIC DNA]</scope>
    <source>
        <strain evidence="9">DSM 10523 / SB164P1</strain>
    </source>
</reference>
<keyword evidence="5" id="KW-0812">Transmembrane</keyword>
<dbReference type="KEGG" id="dsf:UWK_00692"/>
<evidence type="ECO:0000256" key="3">
    <source>
        <dbReference type="ARBA" id="ARBA00023125"/>
    </source>
</evidence>
<dbReference type="AlphaFoldDB" id="M1P6C7"/>
<proteinExistence type="inferred from homology"/>
<dbReference type="GO" id="GO:0006313">
    <property type="term" value="P:DNA transposition"/>
    <property type="evidence" value="ECO:0007669"/>
    <property type="project" value="InterPro"/>
</dbReference>
<evidence type="ECO:0000256" key="2">
    <source>
        <dbReference type="ARBA" id="ARBA00022578"/>
    </source>
</evidence>
<evidence type="ECO:0000259" key="7">
    <source>
        <dbReference type="Pfam" id="PF14294"/>
    </source>
</evidence>
<dbReference type="Pfam" id="PF14294">
    <property type="entry name" value="DUF4372"/>
    <property type="match status" value="1"/>
</dbReference>
<dbReference type="SUPFAM" id="SSF53098">
    <property type="entry name" value="Ribonuclease H-like"/>
    <property type="match status" value="1"/>
</dbReference>
<dbReference type="Proteomes" id="UP000011721">
    <property type="component" value="Chromosome"/>
</dbReference>
<dbReference type="EMBL" id="CP003985">
    <property type="protein sequence ID" value="AGF77272.1"/>
    <property type="molecule type" value="Genomic_DNA"/>
</dbReference>
<dbReference type="InterPro" id="IPR002559">
    <property type="entry name" value="Transposase_11"/>
</dbReference>
<dbReference type="PANTHER" id="PTHR33258:SF1">
    <property type="entry name" value="TRANSPOSASE INSL FOR INSERTION SEQUENCE ELEMENT IS186A-RELATED"/>
    <property type="match status" value="1"/>
</dbReference>
<accession>M1P6C7</accession>
<keyword evidence="2" id="KW-0815">Transposition</keyword>
<keyword evidence="5" id="KW-1133">Transmembrane helix</keyword>
<protein>
    <submittedName>
        <fullName evidence="8">Transposase family protein</fullName>
    </submittedName>
</protein>
<name>M1P6C7_DESSD</name>
<evidence type="ECO:0000313" key="8">
    <source>
        <dbReference type="EMBL" id="AGF77272.1"/>
    </source>
</evidence>
<dbReference type="NCBIfam" id="NF033592">
    <property type="entry name" value="transpos_IS4_1"/>
    <property type="match status" value="1"/>
</dbReference>
<dbReference type="GO" id="GO:0003677">
    <property type="term" value="F:DNA binding"/>
    <property type="evidence" value="ECO:0007669"/>
    <property type="project" value="UniProtKB-KW"/>
</dbReference>
<evidence type="ECO:0000256" key="4">
    <source>
        <dbReference type="ARBA" id="ARBA00023172"/>
    </source>
</evidence>
<keyword evidence="9" id="KW-1185">Reference proteome</keyword>
<dbReference type="InterPro" id="IPR047952">
    <property type="entry name" value="Transpos_IS4"/>
</dbReference>
<dbReference type="STRING" id="1167006.UWK_00692"/>
<dbReference type="GO" id="GO:0004803">
    <property type="term" value="F:transposase activity"/>
    <property type="evidence" value="ECO:0007669"/>
    <property type="project" value="InterPro"/>
</dbReference>
<organism evidence="8 9">
    <name type="scientific">Desulfocapsa sulfexigens (strain DSM 10523 / SB164P1)</name>
    <dbReference type="NCBI Taxonomy" id="1167006"/>
    <lineage>
        <taxon>Bacteria</taxon>
        <taxon>Pseudomonadati</taxon>
        <taxon>Thermodesulfobacteriota</taxon>
        <taxon>Desulfobulbia</taxon>
        <taxon>Desulfobulbales</taxon>
        <taxon>Desulfocapsaceae</taxon>
        <taxon>Desulfocapsa</taxon>
    </lineage>
</organism>
<dbReference type="PATRIC" id="fig|1167006.5.peg.788"/>
<dbReference type="RefSeq" id="WP_015402968.1">
    <property type="nucleotide sequence ID" value="NC_020304.1"/>
</dbReference>
<comment type="similarity">
    <text evidence="1">Belongs to the transposase 11 family.</text>
</comment>
<gene>
    <name evidence="8" type="ordered locus">UWK_00692</name>
</gene>
<feature type="transmembrane region" description="Helical" evidence="5">
    <location>
        <begin position="312"/>
        <end position="331"/>
    </location>
</feature>
<keyword evidence="4" id="KW-0233">DNA recombination</keyword>
<feature type="domain" description="DUF4372" evidence="7">
    <location>
        <begin position="3"/>
        <end position="76"/>
    </location>
</feature>
<dbReference type="InterPro" id="IPR025399">
    <property type="entry name" value="DUF4372"/>
</dbReference>
<evidence type="ECO:0000256" key="5">
    <source>
        <dbReference type="SAM" id="Phobius"/>
    </source>
</evidence>
<dbReference type="Pfam" id="PF01609">
    <property type="entry name" value="DDE_Tnp_1"/>
    <property type="match status" value="1"/>
</dbReference>
<evidence type="ECO:0000313" key="9">
    <source>
        <dbReference type="Proteomes" id="UP000011721"/>
    </source>
</evidence>
<keyword evidence="5" id="KW-0472">Membrane</keyword>
<dbReference type="PANTHER" id="PTHR33258">
    <property type="entry name" value="TRANSPOSASE INSL FOR INSERTION SEQUENCE ELEMENT IS186A-RELATED"/>
    <property type="match status" value="1"/>
</dbReference>
<dbReference type="Gene3D" id="3.90.350.10">
    <property type="entry name" value="Transposase Inhibitor Protein From Tn5, Chain A, domain 1"/>
    <property type="match status" value="1"/>
</dbReference>
<dbReference type="eggNOG" id="COG3385">
    <property type="taxonomic scope" value="Bacteria"/>
</dbReference>
<dbReference type="OrthoDB" id="5411425at2"/>
<evidence type="ECO:0000259" key="6">
    <source>
        <dbReference type="Pfam" id="PF01609"/>
    </source>
</evidence>
<dbReference type="HOGENOM" id="CLU_043140_0_0_7"/>
<feature type="domain" description="Transposase IS4-like" evidence="6">
    <location>
        <begin position="121"/>
        <end position="325"/>
    </location>
</feature>
<dbReference type="InterPro" id="IPR012337">
    <property type="entry name" value="RNaseH-like_sf"/>
</dbReference>
<keyword evidence="3" id="KW-0238">DNA-binding</keyword>